<sequence>MEHDGEEQAPQGRRSWAVTFLVIFVIILGGRLLSRKSVVITPTLTAEELETLRALEAESEALDAKFEQATTLIRNGETQQAHEIVEEIRRQRSESAKGP</sequence>
<proteinExistence type="predicted"/>
<dbReference type="Proteomes" id="UP001139103">
    <property type="component" value="Unassembled WGS sequence"/>
</dbReference>
<name>A0A9X1MU95_9BACT</name>
<comment type="caution">
    <text evidence="2">The sequence shown here is derived from an EMBL/GenBank/DDBJ whole genome shotgun (WGS) entry which is preliminary data.</text>
</comment>
<protein>
    <submittedName>
        <fullName evidence="2">Uncharacterized protein</fullName>
    </submittedName>
</protein>
<accession>A0A9X1MU95</accession>
<feature type="transmembrane region" description="Helical" evidence="1">
    <location>
        <begin position="15"/>
        <end position="33"/>
    </location>
</feature>
<keyword evidence="1" id="KW-0812">Transmembrane</keyword>
<evidence type="ECO:0000313" key="3">
    <source>
        <dbReference type="Proteomes" id="UP001139103"/>
    </source>
</evidence>
<organism evidence="2 3">
    <name type="scientific">Blastopirellula sediminis</name>
    <dbReference type="NCBI Taxonomy" id="2894196"/>
    <lineage>
        <taxon>Bacteria</taxon>
        <taxon>Pseudomonadati</taxon>
        <taxon>Planctomycetota</taxon>
        <taxon>Planctomycetia</taxon>
        <taxon>Pirellulales</taxon>
        <taxon>Pirellulaceae</taxon>
        <taxon>Blastopirellula</taxon>
    </lineage>
</organism>
<evidence type="ECO:0000313" key="2">
    <source>
        <dbReference type="EMBL" id="MCC9631714.1"/>
    </source>
</evidence>
<evidence type="ECO:0000256" key="1">
    <source>
        <dbReference type="SAM" id="Phobius"/>
    </source>
</evidence>
<keyword evidence="3" id="KW-1185">Reference proteome</keyword>
<dbReference type="EMBL" id="JAJKFT010000010">
    <property type="protein sequence ID" value="MCC9631714.1"/>
    <property type="molecule type" value="Genomic_DNA"/>
</dbReference>
<keyword evidence="1" id="KW-0472">Membrane</keyword>
<gene>
    <name evidence="2" type="ORF">LOC68_25235</name>
</gene>
<reference evidence="2" key="1">
    <citation type="submission" date="2021-11" db="EMBL/GenBank/DDBJ databases">
        <title>Genome sequence.</title>
        <authorList>
            <person name="Sun Q."/>
        </authorList>
    </citation>
    <scope>NUCLEOTIDE SEQUENCE</scope>
    <source>
        <strain evidence="2">JC732</strain>
    </source>
</reference>
<dbReference type="RefSeq" id="WP_230224174.1">
    <property type="nucleotide sequence ID" value="NZ_JAJKFT010000010.1"/>
</dbReference>
<dbReference type="AlphaFoldDB" id="A0A9X1MU95"/>
<keyword evidence="1" id="KW-1133">Transmembrane helix</keyword>